<dbReference type="Pfam" id="PF02397">
    <property type="entry name" value="Bac_transf"/>
    <property type="match status" value="1"/>
</dbReference>
<keyword evidence="5 7" id="KW-1133">Transmembrane helix</keyword>
<dbReference type="Proteomes" id="UP000449092">
    <property type="component" value="Unassembled WGS sequence"/>
</dbReference>
<dbReference type="PANTHER" id="PTHR30576">
    <property type="entry name" value="COLANIC BIOSYNTHESIS UDP-GLUCOSE LIPID CARRIER TRANSFERASE"/>
    <property type="match status" value="1"/>
</dbReference>
<evidence type="ECO:0000256" key="2">
    <source>
        <dbReference type="ARBA" id="ARBA00006464"/>
    </source>
</evidence>
<evidence type="ECO:0000256" key="4">
    <source>
        <dbReference type="ARBA" id="ARBA00022692"/>
    </source>
</evidence>
<evidence type="ECO:0000256" key="7">
    <source>
        <dbReference type="SAM" id="Phobius"/>
    </source>
</evidence>
<comment type="similarity">
    <text evidence="2">Belongs to the bacterial sugar transferase family.</text>
</comment>
<evidence type="ECO:0000313" key="10">
    <source>
        <dbReference type="Proteomes" id="UP000449092"/>
    </source>
</evidence>
<organism evidence="9 10">
    <name type="scientific">Candidatus Spechtbacteria bacterium SB0662_bin_43</name>
    <dbReference type="NCBI Taxonomy" id="2604897"/>
    <lineage>
        <taxon>Bacteria</taxon>
        <taxon>Candidatus Spechtiibacteriota</taxon>
    </lineage>
</organism>
<dbReference type="NCBIfam" id="TIGR03025">
    <property type="entry name" value="EPS_sugtrans"/>
    <property type="match status" value="1"/>
</dbReference>
<reference evidence="9 10" key="1">
    <citation type="submission" date="2019-09" db="EMBL/GenBank/DDBJ databases">
        <title>Characterisation of the sponge microbiome using genome-centric metagenomics.</title>
        <authorList>
            <person name="Engelberts J.P."/>
            <person name="Robbins S.J."/>
            <person name="De Goeij J.M."/>
            <person name="Aranda M."/>
            <person name="Bell S.C."/>
            <person name="Webster N.S."/>
        </authorList>
    </citation>
    <scope>NUCLEOTIDE SEQUENCE [LARGE SCALE GENOMIC DNA]</scope>
    <source>
        <strain evidence="9">SB0662_bin_43</strain>
    </source>
</reference>
<feature type="transmembrane region" description="Helical" evidence="7">
    <location>
        <begin position="112"/>
        <end position="133"/>
    </location>
</feature>
<accession>A0A845D9A9</accession>
<dbReference type="GO" id="GO:0016780">
    <property type="term" value="F:phosphotransferase activity, for other substituted phosphate groups"/>
    <property type="evidence" value="ECO:0007669"/>
    <property type="project" value="TreeGrafter"/>
</dbReference>
<dbReference type="AlphaFoldDB" id="A0A845D9A9"/>
<evidence type="ECO:0000256" key="1">
    <source>
        <dbReference type="ARBA" id="ARBA00004141"/>
    </source>
</evidence>
<name>A0A845D9A9_9BACT</name>
<evidence type="ECO:0000256" key="3">
    <source>
        <dbReference type="ARBA" id="ARBA00022679"/>
    </source>
</evidence>
<gene>
    <name evidence="9" type="ORF">F4X82_00725</name>
</gene>
<feature type="transmembrane region" description="Helical" evidence="7">
    <location>
        <begin position="86"/>
        <end position="106"/>
    </location>
</feature>
<feature type="transmembrane region" description="Helical" evidence="7">
    <location>
        <begin position="51"/>
        <end position="74"/>
    </location>
</feature>
<evidence type="ECO:0000259" key="8">
    <source>
        <dbReference type="Pfam" id="PF02397"/>
    </source>
</evidence>
<evidence type="ECO:0000256" key="5">
    <source>
        <dbReference type="ARBA" id="ARBA00022989"/>
    </source>
</evidence>
<dbReference type="EMBL" id="VXOY01000007">
    <property type="protein sequence ID" value="MYE38029.1"/>
    <property type="molecule type" value="Genomic_DNA"/>
</dbReference>
<comment type="subcellular location">
    <subcellularLocation>
        <location evidence="1">Membrane</location>
        <topology evidence="1">Multi-pass membrane protein</topology>
    </subcellularLocation>
</comment>
<proteinExistence type="inferred from homology"/>
<evidence type="ECO:0000256" key="6">
    <source>
        <dbReference type="ARBA" id="ARBA00023136"/>
    </source>
</evidence>
<feature type="domain" description="Bacterial sugar transferase" evidence="8">
    <location>
        <begin position="267"/>
        <end position="454"/>
    </location>
</feature>
<evidence type="ECO:0000313" key="9">
    <source>
        <dbReference type="EMBL" id="MYE38029.1"/>
    </source>
</evidence>
<dbReference type="GO" id="GO:0016020">
    <property type="term" value="C:membrane"/>
    <property type="evidence" value="ECO:0007669"/>
    <property type="project" value="UniProtKB-SubCell"/>
</dbReference>
<keyword evidence="4 7" id="KW-0812">Transmembrane</keyword>
<comment type="caution">
    <text evidence="9">The sequence shown here is derived from an EMBL/GenBank/DDBJ whole genome shotgun (WGS) entry which is preliminary data.</text>
</comment>
<dbReference type="InterPro" id="IPR003362">
    <property type="entry name" value="Bact_transf"/>
</dbReference>
<dbReference type="PANTHER" id="PTHR30576:SF10">
    <property type="entry name" value="SLL5057 PROTEIN"/>
    <property type="match status" value="1"/>
</dbReference>
<feature type="transmembrane region" description="Helical" evidence="7">
    <location>
        <begin position="272"/>
        <end position="293"/>
    </location>
</feature>
<sequence>MKKSDVFGSVVQICIDGAMLYCAAFFAYFLRLSSRIEDIRPVEFSLSQSEFFGAATIGVGIVLGVMIIMGMYALRNRWSVFREMGMVIFSVTLGMMAIVVGLFLQLEWFDSRFIFLVSWGMGIVLVISARMIVRIVRRILLYQYGIGKNTVLFIGDIADVAQSRSALVQRQGKGVSVVGELPSVRLDQIEKIHTTYGLQTIIVASASYNRNDMVQLLHFCEINSIQFSYTPDTFDSLLADMETDVTQGVAFLSVHHTRLSGWGMVVKRMIDIVVSFLLLVLLSPFLVVVALLVKWESSGPAVVRLSRVGKGGSFYLYKFRSMVDHSEHFKKYLYSRNERSNDPLFKIQNDPRITRVGMVLRRYHIDEILELVNVLKGDMSLVGPRPHEPDEIKMFSFSQRKRFAVKAGMTGVAQVNGSHTLSFEEECAMDRYYIENWSLRLDIIILFKTALVVLQGRGA</sequence>
<keyword evidence="6 7" id="KW-0472">Membrane</keyword>
<feature type="transmembrane region" description="Helical" evidence="7">
    <location>
        <begin position="7"/>
        <end position="31"/>
    </location>
</feature>
<keyword evidence="3 9" id="KW-0808">Transferase</keyword>
<dbReference type="InterPro" id="IPR017475">
    <property type="entry name" value="EPS_sugar_tfrase"/>
</dbReference>
<protein>
    <submittedName>
        <fullName evidence="9">Exopolysaccharide biosynthesis polyprenyl glycosylphosphotransferase</fullName>
    </submittedName>
</protein>